<evidence type="ECO:0000256" key="1">
    <source>
        <dbReference type="ARBA" id="ARBA00005446"/>
    </source>
</evidence>
<dbReference type="CDD" id="cd17920">
    <property type="entry name" value="DEXHc_RecQ"/>
    <property type="match status" value="1"/>
</dbReference>
<dbReference type="SMART" id="SM00487">
    <property type="entry name" value="DEXDc"/>
    <property type="match status" value="1"/>
</dbReference>
<dbReference type="GO" id="GO:0005737">
    <property type="term" value="C:cytoplasm"/>
    <property type="evidence" value="ECO:0007669"/>
    <property type="project" value="TreeGrafter"/>
</dbReference>
<protein>
    <recommendedName>
        <fullName evidence="11">ATP-dependent DNA helicase RecQ</fullName>
        <ecNumber evidence="10">5.6.2.4</ecNumber>
    </recommendedName>
    <alternativeName>
        <fullName evidence="12">DNA 3'-5' helicase RecQ</fullName>
    </alternativeName>
</protein>
<dbReference type="GO" id="GO:0016787">
    <property type="term" value="F:hydrolase activity"/>
    <property type="evidence" value="ECO:0007669"/>
    <property type="project" value="UniProtKB-KW"/>
</dbReference>
<name>K2AW02_9BACT</name>
<keyword evidence="5" id="KW-0347">Helicase</keyword>
<comment type="catalytic activity">
    <reaction evidence="9">
        <text>Couples ATP hydrolysis with the unwinding of duplex DNA by translocating in the 3'-5' direction.</text>
        <dbReference type="EC" id="5.6.2.4"/>
    </reaction>
</comment>
<accession>K2AW02</accession>
<dbReference type="InterPro" id="IPR018982">
    <property type="entry name" value="RQC_domain"/>
</dbReference>
<dbReference type="SMART" id="SM00490">
    <property type="entry name" value="HELICc"/>
    <property type="match status" value="1"/>
</dbReference>
<evidence type="ECO:0000256" key="11">
    <source>
        <dbReference type="ARBA" id="ARBA00044535"/>
    </source>
</evidence>
<dbReference type="GO" id="GO:0003677">
    <property type="term" value="F:DNA binding"/>
    <property type="evidence" value="ECO:0007669"/>
    <property type="project" value="UniProtKB-KW"/>
</dbReference>
<dbReference type="PANTHER" id="PTHR13710:SF105">
    <property type="entry name" value="ATP-DEPENDENT DNA HELICASE Q1"/>
    <property type="match status" value="1"/>
</dbReference>
<dbReference type="Gene3D" id="3.40.50.300">
    <property type="entry name" value="P-loop containing nucleotide triphosphate hydrolases"/>
    <property type="match status" value="2"/>
</dbReference>
<dbReference type="Pfam" id="PF00271">
    <property type="entry name" value="Helicase_C"/>
    <property type="match status" value="1"/>
</dbReference>
<dbReference type="NCBIfam" id="TIGR00614">
    <property type="entry name" value="recQ_fam"/>
    <property type="match status" value="1"/>
</dbReference>
<evidence type="ECO:0000256" key="12">
    <source>
        <dbReference type="ARBA" id="ARBA00044550"/>
    </source>
</evidence>
<dbReference type="PROSITE" id="PS51194">
    <property type="entry name" value="HELICASE_CTER"/>
    <property type="match status" value="1"/>
</dbReference>
<dbReference type="GO" id="GO:0005524">
    <property type="term" value="F:ATP binding"/>
    <property type="evidence" value="ECO:0007669"/>
    <property type="project" value="UniProtKB-KW"/>
</dbReference>
<dbReference type="GO" id="GO:0009378">
    <property type="term" value="F:four-way junction helicase activity"/>
    <property type="evidence" value="ECO:0007669"/>
    <property type="project" value="TreeGrafter"/>
</dbReference>
<dbReference type="GO" id="GO:0006260">
    <property type="term" value="P:DNA replication"/>
    <property type="evidence" value="ECO:0007669"/>
    <property type="project" value="InterPro"/>
</dbReference>
<evidence type="ECO:0000256" key="7">
    <source>
        <dbReference type="ARBA" id="ARBA00023125"/>
    </source>
</evidence>
<dbReference type="Pfam" id="PF16124">
    <property type="entry name" value="RecQ_Zn_bind"/>
    <property type="match status" value="1"/>
</dbReference>
<feature type="domain" description="Helicase C-terminal" evidence="14">
    <location>
        <begin position="226"/>
        <end position="376"/>
    </location>
</feature>
<dbReference type="InterPro" id="IPR027417">
    <property type="entry name" value="P-loop_NTPase"/>
</dbReference>
<comment type="caution">
    <text evidence="15">The sequence shown here is derived from an EMBL/GenBank/DDBJ whole genome shotgun (WGS) entry which is preliminary data.</text>
</comment>
<dbReference type="EMBL" id="AMFJ01021653">
    <property type="protein sequence ID" value="EKD66017.1"/>
    <property type="molecule type" value="Genomic_DNA"/>
</dbReference>
<evidence type="ECO:0000259" key="13">
    <source>
        <dbReference type="PROSITE" id="PS51192"/>
    </source>
</evidence>
<evidence type="ECO:0000313" key="15">
    <source>
        <dbReference type="EMBL" id="EKD66017.1"/>
    </source>
</evidence>
<dbReference type="SUPFAM" id="SSF52540">
    <property type="entry name" value="P-loop containing nucleoside triphosphate hydrolases"/>
    <property type="match status" value="1"/>
</dbReference>
<dbReference type="InterPro" id="IPR011545">
    <property type="entry name" value="DEAD/DEAH_box_helicase_dom"/>
</dbReference>
<dbReference type="GO" id="GO:0043138">
    <property type="term" value="F:3'-5' DNA helicase activity"/>
    <property type="evidence" value="ECO:0007669"/>
    <property type="project" value="UniProtKB-EC"/>
</dbReference>
<feature type="domain" description="Helicase ATP-binding" evidence="13">
    <location>
        <begin position="25"/>
        <end position="202"/>
    </location>
</feature>
<evidence type="ECO:0000256" key="4">
    <source>
        <dbReference type="ARBA" id="ARBA00022801"/>
    </source>
</evidence>
<dbReference type="SMART" id="SM00956">
    <property type="entry name" value="RQC"/>
    <property type="match status" value="1"/>
</dbReference>
<dbReference type="InterPro" id="IPR036390">
    <property type="entry name" value="WH_DNA-bd_sf"/>
</dbReference>
<keyword evidence="7" id="KW-0238">DNA-binding</keyword>
<dbReference type="InterPro" id="IPR004589">
    <property type="entry name" value="DNA_helicase_ATP-dep_RecQ"/>
</dbReference>
<dbReference type="EC" id="5.6.2.4" evidence="10"/>
<evidence type="ECO:0000256" key="5">
    <source>
        <dbReference type="ARBA" id="ARBA00022806"/>
    </source>
</evidence>
<dbReference type="Gene3D" id="1.10.10.10">
    <property type="entry name" value="Winged helix-like DNA-binding domain superfamily/Winged helix DNA-binding domain"/>
    <property type="match status" value="1"/>
</dbReference>
<dbReference type="GO" id="GO:0005694">
    <property type="term" value="C:chromosome"/>
    <property type="evidence" value="ECO:0007669"/>
    <property type="project" value="TreeGrafter"/>
</dbReference>
<keyword evidence="8" id="KW-0413">Isomerase</keyword>
<dbReference type="Pfam" id="PF09382">
    <property type="entry name" value="RQC"/>
    <property type="match status" value="1"/>
</dbReference>
<evidence type="ECO:0000256" key="6">
    <source>
        <dbReference type="ARBA" id="ARBA00022840"/>
    </source>
</evidence>
<dbReference type="Pfam" id="PF14493">
    <property type="entry name" value="HTH_40"/>
    <property type="match status" value="1"/>
</dbReference>
<dbReference type="GO" id="GO:0006281">
    <property type="term" value="P:DNA repair"/>
    <property type="evidence" value="ECO:0007669"/>
    <property type="project" value="InterPro"/>
</dbReference>
<evidence type="ECO:0000256" key="3">
    <source>
        <dbReference type="ARBA" id="ARBA00022741"/>
    </source>
</evidence>
<keyword evidence="4" id="KW-0378">Hydrolase</keyword>
<dbReference type="GO" id="GO:0006310">
    <property type="term" value="P:DNA recombination"/>
    <property type="evidence" value="ECO:0007669"/>
    <property type="project" value="InterPro"/>
</dbReference>
<dbReference type="InterPro" id="IPR036388">
    <property type="entry name" value="WH-like_DNA-bd_sf"/>
</dbReference>
<evidence type="ECO:0000259" key="14">
    <source>
        <dbReference type="PROSITE" id="PS51194"/>
    </source>
</evidence>
<evidence type="ECO:0000256" key="9">
    <source>
        <dbReference type="ARBA" id="ARBA00034617"/>
    </source>
</evidence>
<comment type="similarity">
    <text evidence="1">Belongs to the helicase family. RecQ subfamily.</text>
</comment>
<keyword evidence="3" id="KW-0547">Nucleotide-binding</keyword>
<sequence length="762" mass="89453">MQNLNKILKESFWLESFLEWQQDIVESVLDLKDTLVFMPTGWGKSLTYQLSGILLPGLTIVISPLISLMKDQLDKLNELKIRTEIINSTISGNEQKQILDELNFTDFTEKNAIKFLYIAPERLNSREFLDAISNIKISLVAIDEAHCISQWWHDFRPSYMKIKNFLTDLKKRQNFPVMALTATATKKVRADIVDRLGLVDYNVFTKWFDRKNIILLVKEISKKEEKLAKTLEIIEKTPGSGIIYCSSIKMVEEVHEFLKSNGVDVGIYNGSLGASLRENEQNKFMNSTYKVIVATNAFGMGIDKSDIRFVIHYNLPGSIENYYQEVWRAWRDWLKSYGVVLASFGDTKIQEFFIENTYPAKSEILDFYDYLFKEFKLGEWKWAQILKTYYQMSKESGIGSDMRVGSILKILEKYGIISRWVDEKTDEGFRWKWITLVQEKRKHSGILIDWNRQDLLKKEAYFKLDQIKKLLFYPSCRRRFILEYFQDEEDLSSLPDNCRTCDYCIEKKKLENREVESIVNLSVFGLVLEVIKKLDNKFWVMTFVQFLSGSQDKKILSWNLDKDENYWILTEYSTQFIQALIEALIQQGFIEKSSWLYPVIWLTSKWNIALRREDLLKKEEKELQSFITLRSGSNIFKKDKPNKTSASKPKKSSIWKWDTYAETLDLFNEWKNISEIAKNREMTTNTIESHLIKLYETGKLVTVDLLKIANTSNVTKVQEIIKSDFADNTDKLRPIKDKLEELGFWEINYFEIKVAISLLLRN</sequence>
<dbReference type="PROSITE" id="PS51192">
    <property type="entry name" value="HELICASE_ATP_BIND_1"/>
    <property type="match status" value="1"/>
</dbReference>
<dbReference type="SUPFAM" id="SSF46785">
    <property type="entry name" value="Winged helix' DNA-binding domain"/>
    <property type="match status" value="1"/>
</dbReference>
<dbReference type="InterPro" id="IPR029491">
    <property type="entry name" value="Helicase_HTH"/>
</dbReference>
<dbReference type="GO" id="GO:0046872">
    <property type="term" value="F:metal ion binding"/>
    <property type="evidence" value="ECO:0007669"/>
    <property type="project" value="UniProtKB-KW"/>
</dbReference>
<dbReference type="InterPro" id="IPR001650">
    <property type="entry name" value="Helicase_C-like"/>
</dbReference>
<proteinExistence type="inferred from homology"/>
<evidence type="ECO:0000256" key="2">
    <source>
        <dbReference type="ARBA" id="ARBA00022723"/>
    </source>
</evidence>
<gene>
    <name evidence="15" type="ORF">ACD_49C00067G0003</name>
</gene>
<dbReference type="Pfam" id="PF00270">
    <property type="entry name" value="DEAD"/>
    <property type="match status" value="1"/>
</dbReference>
<dbReference type="AlphaFoldDB" id="K2AW02"/>
<dbReference type="PANTHER" id="PTHR13710">
    <property type="entry name" value="DNA HELICASE RECQ FAMILY MEMBER"/>
    <property type="match status" value="1"/>
</dbReference>
<evidence type="ECO:0000256" key="8">
    <source>
        <dbReference type="ARBA" id="ARBA00023235"/>
    </source>
</evidence>
<dbReference type="FunFam" id="3.40.50.300:FF:001389">
    <property type="entry name" value="ATP-dependent DNA helicase RecQ"/>
    <property type="match status" value="1"/>
</dbReference>
<evidence type="ECO:0000256" key="10">
    <source>
        <dbReference type="ARBA" id="ARBA00034808"/>
    </source>
</evidence>
<dbReference type="InterPro" id="IPR014001">
    <property type="entry name" value="Helicase_ATP-bd"/>
</dbReference>
<dbReference type="InterPro" id="IPR032284">
    <property type="entry name" value="RecQ_Zn-bd"/>
</dbReference>
<keyword evidence="6" id="KW-0067">ATP-binding</keyword>
<reference evidence="15" key="1">
    <citation type="journal article" date="2012" name="Science">
        <title>Fermentation, hydrogen, and sulfur metabolism in multiple uncultivated bacterial phyla.</title>
        <authorList>
            <person name="Wrighton K.C."/>
            <person name="Thomas B.C."/>
            <person name="Sharon I."/>
            <person name="Miller C.S."/>
            <person name="Castelle C.J."/>
            <person name="VerBerkmoes N.C."/>
            <person name="Wilkins M.J."/>
            <person name="Hettich R.L."/>
            <person name="Lipton M.S."/>
            <person name="Williams K.H."/>
            <person name="Long P.E."/>
            <person name="Banfield J.F."/>
        </authorList>
    </citation>
    <scope>NUCLEOTIDE SEQUENCE [LARGE SCALE GENOMIC DNA]</scope>
</reference>
<organism evidence="15">
    <name type="scientific">uncultured bacterium</name>
    <name type="common">gcode 4</name>
    <dbReference type="NCBI Taxonomy" id="1234023"/>
    <lineage>
        <taxon>Bacteria</taxon>
        <taxon>environmental samples</taxon>
    </lineage>
</organism>
<keyword evidence="2" id="KW-0479">Metal-binding</keyword>